<accession>A0A8H3DHV5</accession>
<dbReference type="InterPro" id="IPR036047">
    <property type="entry name" value="F-box-like_dom_sf"/>
</dbReference>
<protein>
    <recommendedName>
        <fullName evidence="1">F-box domain-containing protein</fullName>
    </recommendedName>
</protein>
<dbReference type="AlphaFoldDB" id="A0A8H3DHV5"/>
<dbReference type="CDD" id="cd09917">
    <property type="entry name" value="F-box_SF"/>
    <property type="match status" value="1"/>
</dbReference>
<sequence length="278" mass="32149">MRGTSDTGFIRSQGLSPELIIKILHCCDPSTILRFAATCKAYCELVAQSTSLQLHIELEANGLELVKVLKQDTTYSMILEDIKKFRDPWYNLDFREPVKRPLRETRGILWRLRQGFYIKAFSQSRGQYSDALQFIPLDPQALDPPPLMFEFTFWAFAADPGQGLAAMISRDTDRCNTCHVHLRSSITGLAHPLAKYPRLSAEFDFEVVFQSGYTMDIEIMERMVFAKVSNQRPSVYELLIWDWRLGTLLHRISFERGRRPIMALRFWSMIYPTAHQSA</sequence>
<evidence type="ECO:0000259" key="1">
    <source>
        <dbReference type="Pfam" id="PF00646"/>
    </source>
</evidence>
<reference evidence="2" key="1">
    <citation type="submission" date="2021-01" db="EMBL/GenBank/DDBJ databases">
        <authorList>
            <person name="Kaushik A."/>
        </authorList>
    </citation>
    <scope>NUCLEOTIDE SEQUENCE</scope>
    <source>
        <strain evidence="2">AG2-2IIIB</strain>
    </source>
</reference>
<dbReference type="Proteomes" id="UP000663843">
    <property type="component" value="Unassembled WGS sequence"/>
</dbReference>
<proteinExistence type="predicted"/>
<comment type="caution">
    <text evidence="2">The sequence shown here is derived from an EMBL/GenBank/DDBJ whole genome shotgun (WGS) entry which is preliminary data.</text>
</comment>
<gene>
    <name evidence="2" type="ORF">RDB_LOCUS166545</name>
</gene>
<dbReference type="EMBL" id="CAJMWT010007006">
    <property type="protein sequence ID" value="CAE6521876.1"/>
    <property type="molecule type" value="Genomic_DNA"/>
</dbReference>
<evidence type="ECO:0000313" key="2">
    <source>
        <dbReference type="EMBL" id="CAE6521876.1"/>
    </source>
</evidence>
<organism evidence="2 3">
    <name type="scientific">Rhizoctonia solani</name>
    <dbReference type="NCBI Taxonomy" id="456999"/>
    <lineage>
        <taxon>Eukaryota</taxon>
        <taxon>Fungi</taxon>
        <taxon>Dikarya</taxon>
        <taxon>Basidiomycota</taxon>
        <taxon>Agaricomycotina</taxon>
        <taxon>Agaricomycetes</taxon>
        <taxon>Cantharellales</taxon>
        <taxon>Ceratobasidiaceae</taxon>
        <taxon>Rhizoctonia</taxon>
    </lineage>
</organism>
<dbReference type="Pfam" id="PF00646">
    <property type="entry name" value="F-box"/>
    <property type="match status" value="1"/>
</dbReference>
<dbReference type="InterPro" id="IPR001810">
    <property type="entry name" value="F-box_dom"/>
</dbReference>
<evidence type="ECO:0000313" key="3">
    <source>
        <dbReference type="Proteomes" id="UP000663843"/>
    </source>
</evidence>
<feature type="domain" description="F-box" evidence="1">
    <location>
        <begin position="15"/>
        <end position="47"/>
    </location>
</feature>
<name>A0A8H3DHV5_9AGAM</name>
<dbReference type="SUPFAM" id="SSF81383">
    <property type="entry name" value="F-box domain"/>
    <property type="match status" value="1"/>
</dbReference>